<dbReference type="STRING" id="1806994.A0A507C400"/>
<evidence type="ECO:0000256" key="4">
    <source>
        <dbReference type="ARBA" id="ARBA00023242"/>
    </source>
</evidence>
<feature type="compositionally biased region" description="Polar residues" evidence="6">
    <location>
        <begin position="329"/>
        <end position="344"/>
    </location>
</feature>
<dbReference type="GO" id="GO:0006364">
    <property type="term" value="P:rRNA processing"/>
    <property type="evidence" value="ECO:0007669"/>
    <property type="project" value="TreeGrafter"/>
</dbReference>
<evidence type="ECO:0000313" key="7">
    <source>
        <dbReference type="EMBL" id="TPX34392.1"/>
    </source>
</evidence>
<comment type="similarity">
    <text evidence="1 5">Belongs to the NOP53 family.</text>
</comment>
<dbReference type="PANTHER" id="PTHR14211:SF7">
    <property type="entry name" value="RIBOSOME BIOGENESIS PROTEIN NOP53"/>
    <property type="match status" value="1"/>
</dbReference>
<protein>
    <recommendedName>
        <fullName evidence="2 5">Ribosome biogenesis protein NOP53</fullName>
    </recommendedName>
</protein>
<dbReference type="PANTHER" id="PTHR14211">
    <property type="entry name" value="GLIOMA SUPPRESSOR CANDIDATE REGION GENE 2"/>
    <property type="match status" value="1"/>
</dbReference>
<feature type="region of interest" description="Disordered" evidence="6">
    <location>
        <begin position="322"/>
        <end position="363"/>
    </location>
</feature>
<evidence type="ECO:0000256" key="1">
    <source>
        <dbReference type="ARBA" id="ARBA00008838"/>
    </source>
</evidence>
<keyword evidence="8" id="KW-1185">Reference proteome</keyword>
<dbReference type="GeneID" id="42004176"/>
<keyword evidence="3 5" id="KW-0690">Ribosome biogenesis</keyword>
<feature type="compositionally biased region" description="Basic residues" evidence="6">
    <location>
        <begin position="346"/>
        <end position="356"/>
    </location>
</feature>
<sequence>MGKQPSRKTKTAWRKNVDLSKIETSLAEIEVERRQHGKPLHQQPDESLFVIDKKPDPKYKIADRRGVLRLDQILAQRSKIPSFSTRPKQEKSAFRVKVNRNLKGEAALIQKLVEKAKIKSEIKRKGVKAIQTKTANLSAKDVQLGKRGREPWDDGMAEQPEYAHLNEYVKATLPVAVKKPKTVASAPVDLPAVAIPPPGTSYNPTYESHQELLQLAVDKEESRLAKIEQVKRKLWYPPELDLLDDETFFDDQDNADDEDDDAAQEGVNGVVATGIIKRPATAEFRKTRKQRLEMAKRVKEEYELEKKRTEKRMNKELNRLGEIKKTLEQNKSTAEGSETPQPAIQQKHKQKRLGPHKQKDEPIDVVLTDELPDTLLQLKPEGNTFQDLFLGIQKRELVEPRKPVSKKRKFKVKTYESHDYKRFV</sequence>
<dbReference type="EMBL" id="QEAO01000014">
    <property type="protein sequence ID" value="TPX34392.1"/>
    <property type="molecule type" value="Genomic_DNA"/>
</dbReference>
<evidence type="ECO:0000256" key="2">
    <source>
        <dbReference type="ARBA" id="ARBA00018339"/>
    </source>
</evidence>
<dbReference type="PIRSF" id="PIRSF017302">
    <property type="entry name" value="Gltscr2"/>
    <property type="match status" value="1"/>
</dbReference>
<dbReference type="AlphaFoldDB" id="A0A507C400"/>
<dbReference type="GO" id="GO:0005654">
    <property type="term" value="C:nucleoplasm"/>
    <property type="evidence" value="ECO:0007669"/>
    <property type="project" value="UniProtKB-SubCell"/>
</dbReference>
<dbReference type="GO" id="GO:0008097">
    <property type="term" value="F:5S rRNA binding"/>
    <property type="evidence" value="ECO:0007669"/>
    <property type="project" value="TreeGrafter"/>
</dbReference>
<keyword evidence="4 5" id="KW-0539">Nucleus</keyword>
<dbReference type="GO" id="GO:0000027">
    <property type="term" value="P:ribosomal large subunit assembly"/>
    <property type="evidence" value="ECO:0007669"/>
    <property type="project" value="UniProtKB-UniRule"/>
</dbReference>
<dbReference type="InterPro" id="IPR011687">
    <property type="entry name" value="Nop53/GLTSCR2"/>
</dbReference>
<comment type="subcellular location">
    <subcellularLocation>
        <location evidence="5">Nucleus</location>
        <location evidence="5">Nucleolus</location>
    </subcellularLocation>
    <subcellularLocation>
        <location evidence="5">Nucleus</location>
        <location evidence="5">Nucleoplasm</location>
    </subcellularLocation>
</comment>
<evidence type="ECO:0000313" key="8">
    <source>
        <dbReference type="Proteomes" id="UP000319731"/>
    </source>
</evidence>
<dbReference type="Pfam" id="PF07767">
    <property type="entry name" value="Nop53"/>
    <property type="match status" value="1"/>
</dbReference>
<dbReference type="RefSeq" id="XP_031025156.1">
    <property type="nucleotide sequence ID" value="XM_031168879.1"/>
</dbReference>
<evidence type="ECO:0000256" key="3">
    <source>
        <dbReference type="ARBA" id="ARBA00022517"/>
    </source>
</evidence>
<evidence type="ECO:0000256" key="5">
    <source>
        <dbReference type="PIRNR" id="PIRNR017302"/>
    </source>
</evidence>
<dbReference type="OrthoDB" id="5072at2759"/>
<organism evidence="7 8">
    <name type="scientific">Synchytrium microbalum</name>
    <dbReference type="NCBI Taxonomy" id="1806994"/>
    <lineage>
        <taxon>Eukaryota</taxon>
        <taxon>Fungi</taxon>
        <taxon>Fungi incertae sedis</taxon>
        <taxon>Chytridiomycota</taxon>
        <taxon>Chytridiomycota incertae sedis</taxon>
        <taxon>Chytridiomycetes</taxon>
        <taxon>Synchytriales</taxon>
        <taxon>Synchytriaceae</taxon>
        <taxon>Synchytrium</taxon>
    </lineage>
</organism>
<comment type="caution">
    <text evidence="7">The sequence shown here is derived from an EMBL/GenBank/DDBJ whole genome shotgun (WGS) entry which is preliminary data.</text>
</comment>
<accession>A0A507C400</accession>
<reference evidence="7 8" key="1">
    <citation type="journal article" date="2019" name="Sci. Rep.">
        <title>Comparative genomics of chytrid fungi reveal insights into the obligate biotrophic and pathogenic lifestyle of Synchytrium endobioticum.</title>
        <authorList>
            <person name="van de Vossenberg B.T.L.H."/>
            <person name="Warris S."/>
            <person name="Nguyen H.D.T."/>
            <person name="van Gent-Pelzer M.P.E."/>
            <person name="Joly D.L."/>
            <person name="van de Geest H.C."/>
            <person name="Bonants P.J.M."/>
            <person name="Smith D.S."/>
            <person name="Levesque C.A."/>
            <person name="van der Lee T.A.J."/>
        </authorList>
    </citation>
    <scope>NUCLEOTIDE SEQUENCE [LARGE SCALE GENOMIC DNA]</scope>
    <source>
        <strain evidence="7 8">JEL517</strain>
    </source>
</reference>
<gene>
    <name evidence="7" type="ORF">SmJEL517_g02951</name>
</gene>
<proteinExistence type="inferred from homology"/>
<dbReference type="GO" id="GO:0005730">
    <property type="term" value="C:nucleolus"/>
    <property type="evidence" value="ECO:0007669"/>
    <property type="project" value="UniProtKB-SubCell"/>
</dbReference>
<dbReference type="Proteomes" id="UP000319731">
    <property type="component" value="Unassembled WGS sequence"/>
</dbReference>
<evidence type="ECO:0000256" key="6">
    <source>
        <dbReference type="SAM" id="MobiDB-lite"/>
    </source>
</evidence>
<name>A0A507C400_9FUNG</name>
<comment type="function">
    <text evidence="5">May play a role in ribosome biogenesis.</text>
</comment>